<dbReference type="InterPro" id="IPR010998">
    <property type="entry name" value="Integrase_recombinase_N"/>
</dbReference>
<sequence>MPPRQDVPVVYATVFTGYAAALERAPLDAHTRRAYACRVRSFLAWLDDAAPAGGDPLTDEHGRDFAARDYRAHLKTVLKRTPATANAHLVALDHFFTHLGARRRGPRRAASHRPPRTRGPRAEAVPARRGETPPRPRPGDRTAAVLLRAARERTRRPGRR</sequence>
<feature type="compositionally biased region" description="Basic residues" evidence="3">
    <location>
        <begin position="102"/>
        <end position="119"/>
    </location>
</feature>
<dbReference type="Proteomes" id="UP000572051">
    <property type="component" value="Unassembled WGS sequence"/>
</dbReference>
<organism evidence="5 6">
    <name type="scientific">Nocardiopsis aegyptia</name>
    <dbReference type="NCBI Taxonomy" id="220378"/>
    <lineage>
        <taxon>Bacteria</taxon>
        <taxon>Bacillati</taxon>
        <taxon>Actinomycetota</taxon>
        <taxon>Actinomycetes</taxon>
        <taxon>Streptosporangiales</taxon>
        <taxon>Nocardiopsidaceae</taxon>
        <taxon>Nocardiopsis</taxon>
    </lineage>
</organism>
<dbReference type="EMBL" id="JACCFS010000001">
    <property type="protein sequence ID" value="NYJ32201.1"/>
    <property type="molecule type" value="Genomic_DNA"/>
</dbReference>
<evidence type="ECO:0000256" key="3">
    <source>
        <dbReference type="SAM" id="MobiDB-lite"/>
    </source>
</evidence>
<dbReference type="RefSeq" id="WP_246407761.1">
    <property type="nucleotide sequence ID" value="NZ_JACCFS010000001.1"/>
</dbReference>
<keyword evidence="6" id="KW-1185">Reference proteome</keyword>
<evidence type="ECO:0000313" key="5">
    <source>
        <dbReference type="EMBL" id="NYJ32201.1"/>
    </source>
</evidence>
<dbReference type="PROSITE" id="PS51900">
    <property type="entry name" value="CB"/>
    <property type="match status" value="1"/>
</dbReference>
<keyword evidence="1 2" id="KW-0238">DNA-binding</keyword>
<reference evidence="5 6" key="1">
    <citation type="submission" date="2020-07" db="EMBL/GenBank/DDBJ databases">
        <title>Sequencing the genomes of 1000 actinobacteria strains.</title>
        <authorList>
            <person name="Klenk H.-P."/>
        </authorList>
    </citation>
    <scope>NUCLEOTIDE SEQUENCE [LARGE SCALE GENOMIC DNA]</scope>
    <source>
        <strain evidence="5 6">DSM 44442</strain>
    </source>
</reference>
<evidence type="ECO:0000313" key="6">
    <source>
        <dbReference type="Proteomes" id="UP000572051"/>
    </source>
</evidence>
<name>A0A7Z0EHQ4_9ACTN</name>
<feature type="region of interest" description="Disordered" evidence="3">
    <location>
        <begin position="102"/>
        <end position="160"/>
    </location>
</feature>
<gene>
    <name evidence="5" type="ORF">HNR10_000082</name>
</gene>
<comment type="caution">
    <text evidence="5">The sequence shown here is derived from an EMBL/GenBank/DDBJ whole genome shotgun (WGS) entry which is preliminary data.</text>
</comment>
<dbReference type="Gene3D" id="1.10.150.130">
    <property type="match status" value="1"/>
</dbReference>
<feature type="compositionally biased region" description="Basic and acidic residues" evidence="3">
    <location>
        <begin position="126"/>
        <end position="140"/>
    </location>
</feature>
<evidence type="ECO:0000256" key="2">
    <source>
        <dbReference type="PROSITE-ProRule" id="PRU01248"/>
    </source>
</evidence>
<dbReference type="GO" id="GO:0003677">
    <property type="term" value="F:DNA binding"/>
    <property type="evidence" value="ECO:0007669"/>
    <property type="project" value="UniProtKB-UniRule"/>
</dbReference>
<feature type="domain" description="Core-binding (CB)" evidence="4">
    <location>
        <begin position="13"/>
        <end position="100"/>
    </location>
</feature>
<evidence type="ECO:0000256" key="1">
    <source>
        <dbReference type="ARBA" id="ARBA00023125"/>
    </source>
</evidence>
<protein>
    <recommendedName>
        <fullName evidence="4">Core-binding (CB) domain-containing protein</fullName>
    </recommendedName>
</protein>
<evidence type="ECO:0000259" key="4">
    <source>
        <dbReference type="PROSITE" id="PS51900"/>
    </source>
</evidence>
<accession>A0A7Z0EHQ4</accession>
<proteinExistence type="predicted"/>
<dbReference type="AlphaFoldDB" id="A0A7Z0EHQ4"/>
<dbReference type="InterPro" id="IPR044068">
    <property type="entry name" value="CB"/>
</dbReference>